<dbReference type="EMBL" id="ALQB01000052">
    <property type="protein sequence ID" value="EJZ13528.1"/>
    <property type="molecule type" value="Genomic_DNA"/>
</dbReference>
<protein>
    <submittedName>
        <fullName evidence="1">Uncharacterized protein</fullName>
    </submittedName>
</protein>
<name>K0VF92_MYCFO</name>
<evidence type="ECO:0000313" key="2">
    <source>
        <dbReference type="Proteomes" id="UP000006043"/>
    </source>
</evidence>
<dbReference type="AlphaFoldDB" id="K0VF92"/>
<organism evidence="1 2">
    <name type="scientific">Mycolicibacterium fortuitum subsp. fortuitum DSM 46621 = ATCC 6841 = JCM 6387</name>
    <dbReference type="NCBI Taxonomy" id="1214102"/>
    <lineage>
        <taxon>Bacteria</taxon>
        <taxon>Bacillati</taxon>
        <taxon>Actinomycetota</taxon>
        <taxon>Actinomycetes</taxon>
        <taxon>Mycobacteriales</taxon>
        <taxon>Mycobacteriaceae</taxon>
        <taxon>Mycolicibacterium</taxon>
    </lineage>
</organism>
<proteinExistence type="predicted"/>
<evidence type="ECO:0000313" key="1">
    <source>
        <dbReference type="EMBL" id="EJZ13528.1"/>
    </source>
</evidence>
<reference evidence="1 2" key="1">
    <citation type="journal article" date="2012" name="J. Bacteriol.">
        <title>Complete Genome Sequence of Mycobacterium fortuitum subsp. fortuitum Type Strain DSM46621.</title>
        <authorList>
            <person name="Ho Y.S."/>
            <person name="Adroub S.A."/>
            <person name="Aleisa F."/>
            <person name="Mahmood H."/>
            <person name="Othoum G."/>
            <person name="Rashid F."/>
            <person name="Zaher M."/>
            <person name="Ali S."/>
            <person name="Bitter W."/>
            <person name="Pain A."/>
            <person name="Abdallah A.M."/>
        </authorList>
    </citation>
    <scope>NUCLEOTIDE SEQUENCE [LARGE SCALE GENOMIC DNA]</scope>
    <source>
        <strain evidence="2">DSM46621</strain>
    </source>
</reference>
<comment type="caution">
    <text evidence="1">The sequence shown here is derived from an EMBL/GenBank/DDBJ whole genome shotgun (WGS) entry which is preliminary data.</text>
</comment>
<gene>
    <name evidence="1" type="ORF">MFORT_14310</name>
</gene>
<sequence length="117" mass="12360">MVADDLGPGADRADIAVGTHQHVGADGYVVGGTRSEPHLRDPEIVWLGVELQHGPVRAAKHVEQPTAIGQQTVGCPVAGLQPVEARITGRQWTAPVADVQLVDRGRRRPGPAEPLAM</sequence>
<dbReference type="Proteomes" id="UP000006043">
    <property type="component" value="Unassembled WGS sequence"/>
</dbReference>
<dbReference type="HOGENOM" id="CLU_2082175_0_0_11"/>
<accession>K0VF92</accession>